<sequence length="70" mass="8368">MNHITFKTIDGIVYTGEIIYFGKEEISVKNLIIENGEEEDEVPNLKDRSCKYNGEVWFYKNKMIWYTQKN</sequence>
<protein>
    <submittedName>
        <fullName evidence="1">Uncharacterized protein</fullName>
    </submittedName>
</protein>
<dbReference type="EMBL" id="JAHXPT010000005">
    <property type="protein sequence ID" value="MBW6410144.1"/>
    <property type="molecule type" value="Genomic_DNA"/>
</dbReference>
<comment type="caution">
    <text evidence="1">The sequence shown here is derived from an EMBL/GenBank/DDBJ whole genome shotgun (WGS) entry which is preliminary data.</text>
</comment>
<dbReference type="Proteomes" id="UP001519921">
    <property type="component" value="Unassembled WGS sequence"/>
</dbReference>
<proteinExistence type="predicted"/>
<gene>
    <name evidence="1" type="ORF">KYD98_08565</name>
</gene>
<reference evidence="1 2" key="1">
    <citation type="submission" date="2021-07" db="EMBL/GenBank/DDBJ databases">
        <title>Clostridium weizhouense sp. nov., an anaerobic bacterium isolated from activated sludge of Petroleum wastewater.</title>
        <authorList>
            <person name="Li Q."/>
        </authorList>
    </citation>
    <scope>NUCLEOTIDE SEQUENCE [LARGE SCALE GENOMIC DNA]</scope>
    <source>
        <strain evidence="1 2">YB-6</strain>
    </source>
</reference>
<evidence type="ECO:0000313" key="2">
    <source>
        <dbReference type="Proteomes" id="UP001519921"/>
    </source>
</evidence>
<organism evidence="1 2">
    <name type="scientific">Clostridium weizhouense</name>
    <dbReference type="NCBI Taxonomy" id="2859781"/>
    <lineage>
        <taxon>Bacteria</taxon>
        <taxon>Bacillati</taxon>
        <taxon>Bacillota</taxon>
        <taxon>Clostridia</taxon>
        <taxon>Eubacteriales</taxon>
        <taxon>Clostridiaceae</taxon>
        <taxon>Clostridium</taxon>
    </lineage>
</organism>
<dbReference type="RefSeq" id="WP_219779225.1">
    <property type="nucleotide sequence ID" value="NZ_JAHXPT010000005.1"/>
</dbReference>
<evidence type="ECO:0000313" key="1">
    <source>
        <dbReference type="EMBL" id="MBW6410144.1"/>
    </source>
</evidence>
<name>A0ABS7ANC9_9CLOT</name>
<keyword evidence="2" id="KW-1185">Reference proteome</keyword>
<accession>A0ABS7ANC9</accession>